<dbReference type="GO" id="GO:0016887">
    <property type="term" value="F:ATP hydrolysis activity"/>
    <property type="evidence" value="ECO:0007669"/>
    <property type="project" value="InterPro"/>
</dbReference>
<feature type="domain" description="ABC transporter" evidence="12">
    <location>
        <begin position="266"/>
        <end position="515"/>
    </location>
</feature>
<dbReference type="InterPro" id="IPR050107">
    <property type="entry name" value="ABC_carbohydrate_import_ATPase"/>
</dbReference>
<dbReference type="SUPFAM" id="SSF52540">
    <property type="entry name" value="P-loop containing nucleoside triphosphate hydrolases"/>
    <property type="match status" value="2"/>
</dbReference>
<dbReference type="InterPro" id="IPR027417">
    <property type="entry name" value="P-loop_NTPase"/>
</dbReference>
<evidence type="ECO:0000256" key="1">
    <source>
        <dbReference type="ARBA" id="ARBA00004202"/>
    </source>
</evidence>
<evidence type="ECO:0000256" key="5">
    <source>
        <dbReference type="ARBA" id="ARBA00022597"/>
    </source>
</evidence>
<dbReference type="InterPro" id="IPR017871">
    <property type="entry name" value="ABC_transporter-like_CS"/>
</dbReference>
<dbReference type="FunFam" id="3.40.50.300:FF:000127">
    <property type="entry name" value="Ribose import ATP-binding protein RbsA"/>
    <property type="match status" value="1"/>
</dbReference>
<dbReference type="PROSITE" id="PS00211">
    <property type="entry name" value="ABC_TRANSPORTER_1"/>
    <property type="match status" value="1"/>
</dbReference>
<dbReference type="GO" id="GO:0015749">
    <property type="term" value="P:monosaccharide transmembrane transport"/>
    <property type="evidence" value="ECO:0007669"/>
    <property type="project" value="UniProtKB-ARBA"/>
</dbReference>
<evidence type="ECO:0000256" key="6">
    <source>
        <dbReference type="ARBA" id="ARBA00022737"/>
    </source>
</evidence>
<dbReference type="Pfam" id="PF00005">
    <property type="entry name" value="ABC_tran"/>
    <property type="match status" value="2"/>
</dbReference>
<dbReference type="SMART" id="SM00382">
    <property type="entry name" value="AAA"/>
    <property type="match status" value="2"/>
</dbReference>
<comment type="function">
    <text evidence="11">Part of an ABC transporter complex involved in carbohydrate import. Could be involved in ribose, galactose and/or methyl galactoside import. Responsible for energy coupling to the transport system.</text>
</comment>
<dbReference type="InterPro" id="IPR003439">
    <property type="entry name" value="ABC_transporter-like_ATP-bd"/>
</dbReference>
<comment type="catalytic activity">
    <reaction evidence="11">
        <text>D-galactose(out) + ATP + H2O = D-galactose(in) + ADP + phosphate + H(+)</text>
        <dbReference type="Rhea" id="RHEA:60156"/>
        <dbReference type="ChEBI" id="CHEBI:4139"/>
        <dbReference type="ChEBI" id="CHEBI:15377"/>
        <dbReference type="ChEBI" id="CHEBI:15378"/>
        <dbReference type="ChEBI" id="CHEBI:30616"/>
        <dbReference type="ChEBI" id="CHEBI:43474"/>
        <dbReference type="ChEBI" id="CHEBI:456216"/>
        <dbReference type="EC" id="7.5.2.11"/>
    </reaction>
</comment>
<dbReference type="Gene3D" id="3.40.50.300">
    <property type="entry name" value="P-loop containing nucleotide triphosphate hydrolases"/>
    <property type="match status" value="2"/>
</dbReference>
<dbReference type="EMBL" id="CP002869">
    <property type="protein sequence ID" value="AEI45489.1"/>
    <property type="molecule type" value="Genomic_DNA"/>
</dbReference>
<evidence type="ECO:0000256" key="11">
    <source>
        <dbReference type="RuleBase" id="RU367029"/>
    </source>
</evidence>
<sequence>MTELGGGVSNTQGGVTMTDSKYLLEMNGIVKEFPGVKALDGVTIKVRPGTVHALMGENGAGKSTLMKSLFGIYKPDAGEIILDGEKVEINNSKDALNYGVSMIHQELHPVPHRNVMENIWLGRFPMKGFGPFKIVDHRRMLEDTKKLFEDLEMDIDPKELVGNLSVSKIQSLEIAKAVSFNSKIIVMDEPTSSLTGNEVEALFKIINELRSRGVSMIYISHKMEEILRISDDVTIMRDGKLIGTWPAAELTTDLIIQRMVGRDLSQRFPDRTNVPGGVLMKVEGLTSPLPKSFKDVSFELRKGEVLGLGGLVGAQRTELIEALFGLRAVESGEVSIHGKKVKIKSPIDAKKHKMALLTEERRVTGIFPVLSIHENAMIANIDRYETPFKLLNERKAKEEVARSVEKLRVKTPSVREKIKNLSGGNQQKVLLARWLLTEPDILLLDEPTRGIDVGAKFEIYSIINDLASQGKSIIMISSEMPELLGMSDRIMVMSEGRLTGIVEGKGATEEEIMRLAANH</sequence>
<keyword evidence="5 11" id="KW-0762">Sugar transport</keyword>
<name>F8FIN5_PAEMK</name>
<evidence type="ECO:0000256" key="9">
    <source>
        <dbReference type="ARBA" id="ARBA00022967"/>
    </source>
</evidence>
<dbReference type="GO" id="GO:0005524">
    <property type="term" value="F:ATP binding"/>
    <property type="evidence" value="ECO:0007669"/>
    <property type="project" value="UniProtKB-UniRule"/>
</dbReference>
<gene>
    <name evidence="13" type="primary">mglA</name>
    <name evidence="13" type="ordered locus">KNP414_06977</name>
</gene>
<proteinExistence type="inferred from homology"/>
<keyword evidence="7 11" id="KW-0547">Nucleotide-binding</keyword>
<keyword evidence="4 11" id="KW-1003">Cell membrane</keyword>
<dbReference type="CDD" id="cd03216">
    <property type="entry name" value="ABC_Carb_Monos_I"/>
    <property type="match status" value="1"/>
</dbReference>
<dbReference type="GO" id="GO:0005886">
    <property type="term" value="C:plasma membrane"/>
    <property type="evidence" value="ECO:0007669"/>
    <property type="project" value="UniProtKB-SubCell"/>
</dbReference>
<feature type="domain" description="ABC transporter" evidence="12">
    <location>
        <begin position="24"/>
        <end position="263"/>
    </location>
</feature>
<evidence type="ECO:0000256" key="7">
    <source>
        <dbReference type="ARBA" id="ARBA00022741"/>
    </source>
</evidence>
<keyword evidence="8 11" id="KW-0067">ATP-binding</keyword>
<keyword evidence="6" id="KW-0677">Repeat</keyword>
<keyword evidence="9 11" id="KW-1278">Translocase</keyword>
<accession>F8FIN5</accession>
<dbReference type="AlphaFoldDB" id="F8FIN5"/>
<reference evidence="13 14" key="2">
    <citation type="journal article" date="2013" name="Genome Announc.">
        <title>Genome Sequence of Growth-Improving Paenibacillus mucilaginosus Strain KNP414.</title>
        <authorList>
            <person name="Lu J.J."/>
            <person name="Wang J.F."/>
            <person name="Hu X.F."/>
        </authorList>
    </citation>
    <scope>NUCLEOTIDE SEQUENCE [LARGE SCALE GENOMIC DNA]</scope>
    <source>
        <strain evidence="13 14">KNP414</strain>
    </source>
</reference>
<evidence type="ECO:0000259" key="12">
    <source>
        <dbReference type="PROSITE" id="PS50893"/>
    </source>
</evidence>
<evidence type="ECO:0000256" key="2">
    <source>
        <dbReference type="ARBA" id="ARBA00004533"/>
    </source>
</evidence>
<dbReference type="HOGENOM" id="CLU_000604_92_3_9"/>
<dbReference type="KEGG" id="pms:KNP414_06977"/>
<protein>
    <recommendedName>
        <fullName evidence="11">Ribose/galactose/methyl galactoside import ATP-binding protein</fullName>
        <ecNumber evidence="11">7.5.2.11</ecNumber>
    </recommendedName>
</protein>
<dbReference type="Proteomes" id="UP000006620">
    <property type="component" value="Chromosome"/>
</dbReference>
<comment type="subcellular location">
    <subcellularLocation>
        <location evidence="2">Cell inner membrane</location>
    </subcellularLocation>
    <subcellularLocation>
        <location evidence="1 11">Cell membrane</location>
        <topology evidence="1 11">Peripheral membrane protein</topology>
    </subcellularLocation>
</comment>
<dbReference type="PANTHER" id="PTHR43790:SF7">
    <property type="entry name" value="GALACTOSE_METHYL GALACTOSIDE IMPORT ATP-BINDING PROTEIN MGLA"/>
    <property type="match status" value="1"/>
</dbReference>
<dbReference type="PATRIC" id="fig|1036673.3.peg.6508"/>
<dbReference type="GO" id="GO:0043211">
    <property type="term" value="F:ABC-type carbohydrate transporter activity"/>
    <property type="evidence" value="ECO:0007669"/>
    <property type="project" value="UniProtKB-UniRule"/>
</dbReference>
<dbReference type="InterPro" id="IPR003593">
    <property type="entry name" value="AAA+_ATPase"/>
</dbReference>
<evidence type="ECO:0000256" key="3">
    <source>
        <dbReference type="ARBA" id="ARBA00022448"/>
    </source>
</evidence>
<evidence type="ECO:0000313" key="13">
    <source>
        <dbReference type="EMBL" id="AEI45489.1"/>
    </source>
</evidence>
<organism evidence="13 14">
    <name type="scientific">Paenibacillus mucilaginosus (strain KNP414)</name>
    <dbReference type="NCBI Taxonomy" id="1036673"/>
    <lineage>
        <taxon>Bacteria</taxon>
        <taxon>Bacillati</taxon>
        <taxon>Bacillota</taxon>
        <taxon>Bacilli</taxon>
        <taxon>Bacillales</taxon>
        <taxon>Paenibacillaceae</taxon>
        <taxon>Paenibacillus</taxon>
    </lineage>
</organism>
<dbReference type="CDD" id="cd03215">
    <property type="entry name" value="ABC_Carb_Monos_II"/>
    <property type="match status" value="1"/>
</dbReference>
<keyword evidence="3 11" id="KW-0813">Transport</keyword>
<reference evidence="14" key="1">
    <citation type="submission" date="2011-06" db="EMBL/GenBank/DDBJ databases">
        <title>Complete genome sequence of Paenibacillus mucilaginosus KNP414.</title>
        <authorList>
            <person name="Wang J."/>
            <person name="Hu S."/>
            <person name="Hu X."/>
            <person name="Zhang B."/>
            <person name="Dong D."/>
            <person name="Zhang S."/>
            <person name="Zhao K."/>
            <person name="Wu D."/>
        </authorList>
    </citation>
    <scope>NUCLEOTIDE SEQUENCE [LARGE SCALE GENOMIC DNA]</scope>
    <source>
        <strain evidence="14">KNP414</strain>
    </source>
</reference>
<dbReference type="PANTHER" id="PTHR43790">
    <property type="entry name" value="CARBOHYDRATE TRANSPORT ATP-BINDING PROTEIN MG119-RELATED"/>
    <property type="match status" value="1"/>
</dbReference>
<dbReference type="FunFam" id="3.40.50.300:FF:000126">
    <property type="entry name" value="Galactose/methyl galactoside import ATP-binding protein MglA"/>
    <property type="match status" value="1"/>
</dbReference>
<evidence type="ECO:0000256" key="8">
    <source>
        <dbReference type="ARBA" id="ARBA00022840"/>
    </source>
</evidence>
<evidence type="ECO:0000313" key="14">
    <source>
        <dbReference type="Proteomes" id="UP000006620"/>
    </source>
</evidence>
<evidence type="ECO:0000256" key="4">
    <source>
        <dbReference type="ARBA" id="ARBA00022475"/>
    </source>
</evidence>
<evidence type="ECO:0000256" key="10">
    <source>
        <dbReference type="ARBA" id="ARBA00023136"/>
    </source>
</evidence>
<dbReference type="PROSITE" id="PS50893">
    <property type="entry name" value="ABC_TRANSPORTER_2"/>
    <property type="match status" value="2"/>
</dbReference>
<comment type="similarity">
    <text evidence="11">Belongs to the ABC transporter superfamily.</text>
</comment>
<keyword evidence="10 11" id="KW-0472">Membrane</keyword>
<dbReference type="EC" id="7.5.2.11" evidence="11"/>